<gene>
    <name evidence="1" type="ORF">S01H1_17243</name>
</gene>
<proteinExistence type="predicted"/>
<protein>
    <submittedName>
        <fullName evidence="1">Uncharacterized protein</fullName>
    </submittedName>
</protein>
<evidence type="ECO:0000313" key="1">
    <source>
        <dbReference type="EMBL" id="GAF70340.1"/>
    </source>
</evidence>
<reference evidence="1" key="1">
    <citation type="journal article" date="2014" name="Front. Microbiol.">
        <title>High frequency of phylogenetically diverse reductive dehalogenase-homologous genes in deep subseafloor sedimentary metagenomes.</title>
        <authorList>
            <person name="Kawai M."/>
            <person name="Futagami T."/>
            <person name="Toyoda A."/>
            <person name="Takaki Y."/>
            <person name="Nishi S."/>
            <person name="Hori S."/>
            <person name="Arai W."/>
            <person name="Tsubouchi T."/>
            <person name="Morono Y."/>
            <person name="Uchiyama I."/>
            <person name="Ito T."/>
            <person name="Fujiyama A."/>
            <person name="Inagaki F."/>
            <person name="Takami H."/>
        </authorList>
    </citation>
    <scope>NUCLEOTIDE SEQUENCE</scope>
    <source>
        <strain evidence="1">Expedition CK06-06</strain>
    </source>
</reference>
<name>X0T2R0_9ZZZZ</name>
<accession>X0T2R0</accession>
<sequence length="118" mass="13593">MEKDQEKEEDQIYSWTVDINYEIFQFREGLKEGEPERNLYLAVILQALLDATHPTTTCSISEANAVQSQATAWFFASVSSSQTDFEDVCDMAGLDPSYTRDFAHKIIKTKEITFIRKR</sequence>
<organism evidence="1">
    <name type="scientific">marine sediment metagenome</name>
    <dbReference type="NCBI Taxonomy" id="412755"/>
    <lineage>
        <taxon>unclassified sequences</taxon>
        <taxon>metagenomes</taxon>
        <taxon>ecological metagenomes</taxon>
    </lineage>
</organism>
<feature type="non-terminal residue" evidence="1">
    <location>
        <position position="118"/>
    </location>
</feature>
<dbReference type="AlphaFoldDB" id="X0T2R0"/>
<dbReference type="EMBL" id="BARS01009137">
    <property type="protein sequence ID" value="GAF70340.1"/>
    <property type="molecule type" value="Genomic_DNA"/>
</dbReference>
<comment type="caution">
    <text evidence="1">The sequence shown here is derived from an EMBL/GenBank/DDBJ whole genome shotgun (WGS) entry which is preliminary data.</text>
</comment>